<accession>A0AAV6GSL1</accession>
<reference evidence="2" key="1">
    <citation type="submission" date="2020-10" db="EMBL/GenBank/DDBJ databases">
        <title>Chromosome-scale genome assembly of the Allis shad, Alosa alosa.</title>
        <authorList>
            <person name="Margot Z."/>
            <person name="Christophe K."/>
            <person name="Cabau C."/>
            <person name="Louis A."/>
            <person name="Berthelot C."/>
            <person name="Parey E."/>
            <person name="Roest Crollius H."/>
            <person name="Montfort J."/>
            <person name="Robinson-Rechavi M."/>
            <person name="Bucao C."/>
            <person name="Bouchez O."/>
            <person name="Gislard M."/>
            <person name="Lluch J."/>
            <person name="Milhes M."/>
            <person name="Lampietro C."/>
            <person name="Lopez Roques C."/>
            <person name="Donnadieu C."/>
            <person name="Braasch I."/>
            <person name="Desvignes T."/>
            <person name="Postlethwait J."/>
            <person name="Bobe J."/>
            <person name="Guiguen Y."/>
        </authorList>
    </citation>
    <scope>NUCLEOTIDE SEQUENCE</scope>
    <source>
        <strain evidence="2">M-15738</strain>
        <tissue evidence="2">Blood</tissue>
    </source>
</reference>
<dbReference type="Proteomes" id="UP000823561">
    <property type="component" value="Chromosome 7"/>
</dbReference>
<proteinExistence type="predicted"/>
<gene>
    <name evidence="2" type="ORF">AALO_G00095270</name>
</gene>
<feature type="compositionally biased region" description="Low complexity" evidence="1">
    <location>
        <begin position="163"/>
        <end position="177"/>
    </location>
</feature>
<protein>
    <submittedName>
        <fullName evidence="2">Uncharacterized protein</fullName>
    </submittedName>
</protein>
<evidence type="ECO:0000313" key="2">
    <source>
        <dbReference type="EMBL" id="KAG5278108.1"/>
    </source>
</evidence>
<feature type="region of interest" description="Disordered" evidence="1">
    <location>
        <begin position="65"/>
        <end position="90"/>
    </location>
</feature>
<evidence type="ECO:0000256" key="1">
    <source>
        <dbReference type="SAM" id="MobiDB-lite"/>
    </source>
</evidence>
<feature type="compositionally biased region" description="Low complexity" evidence="1">
    <location>
        <begin position="79"/>
        <end position="88"/>
    </location>
</feature>
<keyword evidence="3" id="KW-1185">Reference proteome</keyword>
<dbReference type="EMBL" id="JADWDJ010000007">
    <property type="protein sequence ID" value="KAG5278108.1"/>
    <property type="molecule type" value="Genomic_DNA"/>
</dbReference>
<name>A0AAV6GSL1_9TELE</name>
<comment type="caution">
    <text evidence="2">The sequence shown here is derived from an EMBL/GenBank/DDBJ whole genome shotgun (WGS) entry which is preliminary data.</text>
</comment>
<evidence type="ECO:0000313" key="3">
    <source>
        <dbReference type="Proteomes" id="UP000823561"/>
    </source>
</evidence>
<organism evidence="2 3">
    <name type="scientific">Alosa alosa</name>
    <name type="common">allis shad</name>
    <dbReference type="NCBI Taxonomy" id="278164"/>
    <lineage>
        <taxon>Eukaryota</taxon>
        <taxon>Metazoa</taxon>
        <taxon>Chordata</taxon>
        <taxon>Craniata</taxon>
        <taxon>Vertebrata</taxon>
        <taxon>Euteleostomi</taxon>
        <taxon>Actinopterygii</taxon>
        <taxon>Neopterygii</taxon>
        <taxon>Teleostei</taxon>
        <taxon>Clupei</taxon>
        <taxon>Clupeiformes</taxon>
        <taxon>Clupeoidei</taxon>
        <taxon>Clupeidae</taxon>
        <taxon>Alosa</taxon>
    </lineage>
</organism>
<dbReference type="AlphaFoldDB" id="A0AAV6GSL1"/>
<feature type="compositionally biased region" description="Pro residues" evidence="1">
    <location>
        <begin position="147"/>
        <end position="162"/>
    </location>
</feature>
<sequence length="234" mass="23685">MAASPATPAGLEAFLGPTAASLVNLDTLIPANPPTTSRNPFLSGLSAPSPTNPFHCDQPRLTLNQLRPCSTSPLPPPAHTSSSSSSSPVHYRRLLPRPSWKFACIILAPPPSHPSPAISGSALQPAPAAVAPLFCPHAAAAAAAAQQPPPSQPSPPPPPPPAAAASASAYSQPVPDAAEPPSPPSSEARQTPGTVGPASGIGIEIGIGTRVWILSLNWDKSLDLNQGSGLESRP</sequence>
<feature type="region of interest" description="Disordered" evidence="1">
    <location>
        <begin position="141"/>
        <end position="201"/>
    </location>
</feature>